<keyword evidence="9" id="KW-0521">NADP</keyword>
<comment type="catalytic activity">
    <reaction evidence="8 9">
        <text>a long-chain fatty acyl-CoA + 2 NADPH + 2 H(+) = a long-chain primary fatty alcohol + 2 NADP(+) + CoA</text>
        <dbReference type="Rhea" id="RHEA:52716"/>
        <dbReference type="ChEBI" id="CHEBI:15378"/>
        <dbReference type="ChEBI" id="CHEBI:57287"/>
        <dbReference type="ChEBI" id="CHEBI:57783"/>
        <dbReference type="ChEBI" id="CHEBI:58349"/>
        <dbReference type="ChEBI" id="CHEBI:77396"/>
        <dbReference type="ChEBI" id="CHEBI:83139"/>
        <dbReference type="EC" id="1.2.1.84"/>
    </reaction>
</comment>
<evidence type="ECO:0000256" key="5">
    <source>
        <dbReference type="ARBA" id="ARBA00022989"/>
    </source>
</evidence>
<evidence type="ECO:0000313" key="12">
    <source>
        <dbReference type="EMBL" id="OWF48371.1"/>
    </source>
</evidence>
<dbReference type="GO" id="GO:0016020">
    <property type="term" value="C:membrane"/>
    <property type="evidence" value="ECO:0007669"/>
    <property type="project" value="UniProtKB-SubCell"/>
</dbReference>
<keyword evidence="5" id="KW-1133">Transmembrane helix</keyword>
<dbReference type="EMBL" id="NEDP02003577">
    <property type="protein sequence ID" value="OWF48371.1"/>
    <property type="molecule type" value="Genomic_DNA"/>
</dbReference>
<evidence type="ECO:0000256" key="8">
    <source>
        <dbReference type="ARBA" id="ARBA00052530"/>
    </source>
</evidence>
<organism evidence="12 13">
    <name type="scientific">Mizuhopecten yessoensis</name>
    <name type="common">Japanese scallop</name>
    <name type="synonym">Patinopecten yessoensis</name>
    <dbReference type="NCBI Taxonomy" id="6573"/>
    <lineage>
        <taxon>Eukaryota</taxon>
        <taxon>Metazoa</taxon>
        <taxon>Spiralia</taxon>
        <taxon>Lophotrochozoa</taxon>
        <taxon>Mollusca</taxon>
        <taxon>Bivalvia</taxon>
        <taxon>Autobranchia</taxon>
        <taxon>Pteriomorphia</taxon>
        <taxon>Pectinida</taxon>
        <taxon>Pectinoidea</taxon>
        <taxon>Pectinidae</taxon>
        <taxon>Mizuhopecten</taxon>
    </lineage>
</organism>
<evidence type="ECO:0000313" key="13">
    <source>
        <dbReference type="Proteomes" id="UP000242188"/>
    </source>
</evidence>
<sequence length="518" mass="59507">MAAVPSIPEYYQDKCVFITGATGFMGKALLEKLLRSCPDIRRVYILIRPKKGKEVSQRLEELLNSKIFDNLVKVQPNYRDKVYPVTGDILHDNLGVCETDEKCLIRDVTVVFHSAATVKFDELMKLSVEMNVVGVSRVISFCKKLKNIQALLHVSTAYANCNQEKNVEEKIYEPPLHPNKIMDAVDWMDTDILDALTPKMIGDRPNTYTYTKSIAEYLVKEECANIPTAIFRPSIVGATWDDPVPGWVDNYNGPTGLLAAMGCGLLRIMKGDHHATADIIPVDFTSKMMIATAWYTAVHKPENMSVYHCTTGQINRFTWGEMEKLSFSYLMKNPVNTVARVPNPRFTKNGIWHDLNVVFDHLIPAYLMDFYMWILGKRPIFVKIQERLRKSVGSLDYFTTKEWNFTNAGLHKILHVMTPEDKKSFNFDPKIINWAEYMEAYCLGTKKFVMKEELDELPKARRTLKRLQRINMATNVVLIIVVWRLLINRVPIAKSLWNFLIGWAIKIFRHLPKTIKSS</sequence>
<dbReference type="CDD" id="cd09071">
    <property type="entry name" value="FAR_C"/>
    <property type="match status" value="1"/>
</dbReference>
<keyword evidence="3 9" id="KW-0444">Lipid biosynthesis</keyword>
<dbReference type="Gene3D" id="3.40.50.720">
    <property type="entry name" value="NAD(P)-binding Rossmann-like Domain"/>
    <property type="match status" value="1"/>
</dbReference>
<dbReference type="SUPFAM" id="SSF51735">
    <property type="entry name" value="NAD(P)-binding Rossmann-fold domains"/>
    <property type="match status" value="1"/>
</dbReference>
<comment type="caution">
    <text evidence="12">The sequence shown here is derived from an EMBL/GenBank/DDBJ whole genome shotgun (WGS) entry which is preliminary data.</text>
</comment>
<dbReference type="OrthoDB" id="429813at2759"/>
<dbReference type="FunFam" id="3.40.50.720:FF:000143">
    <property type="entry name" value="Fatty acyl-CoA reductase"/>
    <property type="match status" value="1"/>
</dbReference>
<dbReference type="InterPro" id="IPR026055">
    <property type="entry name" value="FAR"/>
</dbReference>
<dbReference type="Pfam" id="PF07993">
    <property type="entry name" value="NAD_binding_4"/>
    <property type="match status" value="1"/>
</dbReference>
<dbReference type="EC" id="1.2.1.84" evidence="9"/>
<evidence type="ECO:0000256" key="2">
    <source>
        <dbReference type="ARBA" id="ARBA00005928"/>
    </source>
</evidence>
<evidence type="ECO:0000256" key="6">
    <source>
        <dbReference type="ARBA" id="ARBA00023098"/>
    </source>
</evidence>
<evidence type="ECO:0000256" key="7">
    <source>
        <dbReference type="ARBA" id="ARBA00023136"/>
    </source>
</evidence>
<keyword evidence="6 9" id="KW-0443">Lipid metabolism</keyword>
<dbReference type="AlphaFoldDB" id="A0A210QIE5"/>
<proteinExistence type="inferred from homology"/>
<evidence type="ECO:0000256" key="9">
    <source>
        <dbReference type="RuleBase" id="RU363097"/>
    </source>
</evidence>
<feature type="domain" description="Thioester reductase (TE)" evidence="11">
    <location>
        <begin position="18"/>
        <end position="289"/>
    </location>
</feature>
<dbReference type="GO" id="GO:0035336">
    <property type="term" value="P:long-chain fatty-acyl-CoA metabolic process"/>
    <property type="evidence" value="ECO:0007669"/>
    <property type="project" value="TreeGrafter"/>
</dbReference>
<reference evidence="12 13" key="1">
    <citation type="journal article" date="2017" name="Nat. Ecol. Evol.">
        <title>Scallop genome provides insights into evolution of bilaterian karyotype and development.</title>
        <authorList>
            <person name="Wang S."/>
            <person name="Zhang J."/>
            <person name="Jiao W."/>
            <person name="Li J."/>
            <person name="Xun X."/>
            <person name="Sun Y."/>
            <person name="Guo X."/>
            <person name="Huan P."/>
            <person name="Dong B."/>
            <person name="Zhang L."/>
            <person name="Hu X."/>
            <person name="Sun X."/>
            <person name="Wang J."/>
            <person name="Zhao C."/>
            <person name="Wang Y."/>
            <person name="Wang D."/>
            <person name="Huang X."/>
            <person name="Wang R."/>
            <person name="Lv J."/>
            <person name="Li Y."/>
            <person name="Zhang Z."/>
            <person name="Liu B."/>
            <person name="Lu W."/>
            <person name="Hui Y."/>
            <person name="Liang J."/>
            <person name="Zhou Z."/>
            <person name="Hou R."/>
            <person name="Li X."/>
            <person name="Liu Y."/>
            <person name="Li H."/>
            <person name="Ning X."/>
            <person name="Lin Y."/>
            <person name="Zhao L."/>
            <person name="Xing Q."/>
            <person name="Dou J."/>
            <person name="Li Y."/>
            <person name="Mao J."/>
            <person name="Guo H."/>
            <person name="Dou H."/>
            <person name="Li T."/>
            <person name="Mu C."/>
            <person name="Jiang W."/>
            <person name="Fu Q."/>
            <person name="Fu X."/>
            <person name="Miao Y."/>
            <person name="Liu J."/>
            <person name="Yu Q."/>
            <person name="Li R."/>
            <person name="Liao H."/>
            <person name="Li X."/>
            <person name="Kong Y."/>
            <person name="Jiang Z."/>
            <person name="Chourrout D."/>
            <person name="Li R."/>
            <person name="Bao Z."/>
        </authorList>
    </citation>
    <scope>NUCLEOTIDE SEQUENCE [LARGE SCALE GENOMIC DNA]</scope>
    <source>
        <strain evidence="12 13">PY_sf001</strain>
    </source>
</reference>
<dbReference type="GO" id="GO:0080019">
    <property type="term" value="F:alcohol-forming very long-chain fatty acyl-CoA reductase activity"/>
    <property type="evidence" value="ECO:0007669"/>
    <property type="project" value="InterPro"/>
</dbReference>
<accession>A0A210QIE5</accession>
<evidence type="ECO:0000256" key="3">
    <source>
        <dbReference type="ARBA" id="ARBA00022516"/>
    </source>
</evidence>
<keyword evidence="7" id="KW-0472">Membrane</keyword>
<dbReference type="InterPro" id="IPR036291">
    <property type="entry name" value="NAD(P)-bd_dom_sf"/>
</dbReference>
<comment type="subcellular location">
    <subcellularLocation>
        <location evidence="1">Membrane</location>
        <topology evidence="1">Multi-pass membrane protein</topology>
    </subcellularLocation>
</comment>
<keyword evidence="4" id="KW-0812">Transmembrane</keyword>
<dbReference type="InterPro" id="IPR013120">
    <property type="entry name" value="FAR_NAD-bd"/>
</dbReference>
<evidence type="ECO:0000259" key="11">
    <source>
        <dbReference type="Pfam" id="PF07993"/>
    </source>
</evidence>
<comment type="function">
    <text evidence="9">Catalyzes the reduction of fatty acyl-CoA to fatty alcohols.</text>
</comment>
<evidence type="ECO:0000256" key="4">
    <source>
        <dbReference type="ARBA" id="ARBA00022692"/>
    </source>
</evidence>
<dbReference type="Pfam" id="PF03015">
    <property type="entry name" value="Sterile"/>
    <property type="match status" value="1"/>
</dbReference>
<gene>
    <name evidence="12" type="ORF">KP79_PYT18721</name>
</gene>
<name>A0A210QIE5_MIZYE</name>
<dbReference type="InterPro" id="IPR033640">
    <property type="entry name" value="FAR_C"/>
</dbReference>
<dbReference type="PANTHER" id="PTHR11011:SF45">
    <property type="entry name" value="FATTY ACYL-COA REDUCTASE CG8306-RELATED"/>
    <property type="match status" value="1"/>
</dbReference>
<feature type="domain" description="Fatty acyl-CoA reductase C-terminal" evidence="10">
    <location>
        <begin position="361"/>
        <end position="452"/>
    </location>
</feature>
<protein>
    <recommendedName>
        <fullName evidence="9">Fatty acyl-CoA reductase</fullName>
        <ecNumber evidence="9">1.2.1.84</ecNumber>
    </recommendedName>
</protein>
<keyword evidence="9" id="KW-0560">Oxidoreductase</keyword>
<dbReference type="CDD" id="cd05236">
    <property type="entry name" value="FAR-N_SDR_e"/>
    <property type="match status" value="1"/>
</dbReference>
<keyword evidence="13" id="KW-1185">Reference proteome</keyword>
<dbReference type="GO" id="GO:0005777">
    <property type="term" value="C:peroxisome"/>
    <property type="evidence" value="ECO:0007669"/>
    <property type="project" value="TreeGrafter"/>
</dbReference>
<comment type="similarity">
    <text evidence="2 9">Belongs to the fatty acyl-CoA reductase family.</text>
</comment>
<dbReference type="Proteomes" id="UP000242188">
    <property type="component" value="Unassembled WGS sequence"/>
</dbReference>
<evidence type="ECO:0000259" key="10">
    <source>
        <dbReference type="Pfam" id="PF03015"/>
    </source>
</evidence>
<dbReference type="PANTHER" id="PTHR11011">
    <property type="entry name" value="MALE STERILITY PROTEIN 2-RELATED"/>
    <property type="match status" value="1"/>
</dbReference>
<dbReference type="GO" id="GO:0102965">
    <property type="term" value="F:alcohol-forming long-chain fatty acyl-CoA reductase activity"/>
    <property type="evidence" value="ECO:0007669"/>
    <property type="project" value="UniProtKB-EC"/>
</dbReference>
<dbReference type="STRING" id="6573.A0A210QIE5"/>
<evidence type="ECO:0000256" key="1">
    <source>
        <dbReference type="ARBA" id="ARBA00004141"/>
    </source>
</evidence>